<keyword evidence="2" id="KW-1133">Transmembrane helix</keyword>
<keyword evidence="2" id="KW-0472">Membrane</keyword>
<feature type="transmembrane region" description="Helical" evidence="2">
    <location>
        <begin position="35"/>
        <end position="53"/>
    </location>
</feature>
<protein>
    <submittedName>
        <fullName evidence="3">Uncharacterized protein</fullName>
    </submittedName>
</protein>
<keyword evidence="2" id="KW-0812">Transmembrane</keyword>
<dbReference type="EMBL" id="QKRW01000001">
    <property type="protein sequence ID" value="RAL68571.1"/>
    <property type="molecule type" value="Genomic_DNA"/>
</dbReference>
<keyword evidence="4" id="KW-1185">Reference proteome</keyword>
<reference evidence="3 4" key="1">
    <citation type="submission" date="2018-06" db="EMBL/GenBank/DDBJ databases">
        <title>Genome Sequence of the Brown Rot Fungal Pathogen Monilinia fructigena.</title>
        <authorList>
            <person name="Landi L."/>
            <person name="De Miccolis Angelini R.M."/>
            <person name="Pollastro S."/>
            <person name="Abate D."/>
            <person name="Faretra F."/>
            <person name="Romanazzi G."/>
        </authorList>
    </citation>
    <scope>NUCLEOTIDE SEQUENCE [LARGE SCALE GENOMIC DNA]</scope>
    <source>
        <strain evidence="3 4">Mfrg269</strain>
    </source>
</reference>
<name>A0A395J8A5_9HELO</name>
<dbReference type="OrthoDB" id="10054429at2759"/>
<sequence length="138" mass="15270">MLLSPSPSSFEYSLSVTDFDVGHGILANLASQSEWASCAFILVMMPILCFPAYKGGNLTAELMNWTVTVYFTPMIMVIIWWFVSAHKWFEGPVITVGHHMIGRDPEEFVERLEGNSDDGKKKAEQAGARTPGPSVVTQ</sequence>
<dbReference type="AlphaFoldDB" id="A0A395J8A5"/>
<proteinExistence type="predicted"/>
<evidence type="ECO:0000313" key="3">
    <source>
        <dbReference type="EMBL" id="RAL68571.1"/>
    </source>
</evidence>
<evidence type="ECO:0000256" key="2">
    <source>
        <dbReference type="SAM" id="Phobius"/>
    </source>
</evidence>
<evidence type="ECO:0000256" key="1">
    <source>
        <dbReference type="SAM" id="MobiDB-lite"/>
    </source>
</evidence>
<accession>A0A395J8A5</accession>
<feature type="transmembrane region" description="Helical" evidence="2">
    <location>
        <begin position="65"/>
        <end position="83"/>
    </location>
</feature>
<feature type="region of interest" description="Disordered" evidence="1">
    <location>
        <begin position="111"/>
        <end position="138"/>
    </location>
</feature>
<organism evidence="3 4">
    <name type="scientific">Monilinia fructigena</name>
    <dbReference type="NCBI Taxonomy" id="38457"/>
    <lineage>
        <taxon>Eukaryota</taxon>
        <taxon>Fungi</taxon>
        <taxon>Dikarya</taxon>
        <taxon>Ascomycota</taxon>
        <taxon>Pezizomycotina</taxon>
        <taxon>Leotiomycetes</taxon>
        <taxon>Helotiales</taxon>
        <taxon>Sclerotiniaceae</taxon>
        <taxon>Monilinia</taxon>
    </lineage>
</organism>
<evidence type="ECO:0000313" key="4">
    <source>
        <dbReference type="Proteomes" id="UP000249056"/>
    </source>
</evidence>
<dbReference type="Proteomes" id="UP000249056">
    <property type="component" value="Unassembled WGS sequence"/>
</dbReference>
<gene>
    <name evidence="3" type="ORF">DID88_007293</name>
</gene>
<feature type="compositionally biased region" description="Basic and acidic residues" evidence="1">
    <location>
        <begin position="111"/>
        <end position="124"/>
    </location>
</feature>
<comment type="caution">
    <text evidence="3">The sequence shown here is derived from an EMBL/GenBank/DDBJ whole genome shotgun (WGS) entry which is preliminary data.</text>
</comment>